<comment type="caution">
    <text evidence="2">The sequence shown here is derived from an EMBL/GenBank/DDBJ whole genome shotgun (WGS) entry which is preliminary data.</text>
</comment>
<accession>A0A426V404</accession>
<keyword evidence="3" id="KW-1185">Reference proteome</keyword>
<dbReference type="Pfam" id="PF06993">
    <property type="entry name" value="DUF1304"/>
    <property type="match status" value="1"/>
</dbReference>
<keyword evidence="1" id="KW-1133">Transmembrane helix</keyword>
<dbReference type="AlphaFoldDB" id="A0A426V404"/>
<dbReference type="Proteomes" id="UP000277256">
    <property type="component" value="Unassembled WGS sequence"/>
</dbReference>
<evidence type="ECO:0000256" key="1">
    <source>
        <dbReference type="SAM" id="Phobius"/>
    </source>
</evidence>
<keyword evidence="1" id="KW-0472">Membrane</keyword>
<reference evidence="2 3" key="1">
    <citation type="submission" date="2018-12" db="EMBL/GenBank/DDBJ databases">
        <title>Glycomyces sp. YIM 121974 draft genome.</title>
        <authorList>
            <person name="Li Q."/>
        </authorList>
    </citation>
    <scope>NUCLEOTIDE SEQUENCE [LARGE SCALE GENOMIC DNA]</scope>
    <source>
        <strain evidence="2 3">YIM 121974</strain>
    </source>
</reference>
<name>A0A426V404_9ACTN</name>
<feature type="transmembrane region" description="Helical" evidence="1">
    <location>
        <begin position="55"/>
        <end position="72"/>
    </location>
</feature>
<keyword evidence="1" id="KW-0812">Transmembrane</keyword>
<gene>
    <name evidence="2" type="ORF">EIW28_02175</name>
</gene>
<dbReference type="RefSeq" id="WP_125246074.1">
    <property type="nucleotide sequence ID" value="NZ_RSEB01000001.1"/>
</dbReference>
<sequence>MLLIVQILAAIAGLVHVYIWVMESLRFADPKVHRGTFKTDSADLAAVTPWAFNQGWYNLFLAVGALAGAVLVRSEPPVGWTLVVFACGSMLLAALVLVARDRSMAAAALKQGMFPLLALVFSLTQL</sequence>
<dbReference type="OrthoDB" id="9803832at2"/>
<organism evidence="2 3">
    <name type="scientific">Glycomyces terrestris</name>
    <dbReference type="NCBI Taxonomy" id="2493553"/>
    <lineage>
        <taxon>Bacteria</taxon>
        <taxon>Bacillati</taxon>
        <taxon>Actinomycetota</taxon>
        <taxon>Actinomycetes</taxon>
        <taxon>Glycomycetales</taxon>
        <taxon>Glycomycetaceae</taxon>
        <taxon>Glycomyces</taxon>
    </lineage>
</organism>
<proteinExistence type="predicted"/>
<evidence type="ECO:0000313" key="3">
    <source>
        <dbReference type="Proteomes" id="UP000277256"/>
    </source>
</evidence>
<protein>
    <submittedName>
        <fullName evidence="2">DUF1304 domain-containing protein</fullName>
    </submittedName>
</protein>
<dbReference type="InterPro" id="IPR009732">
    <property type="entry name" value="DUF1304"/>
</dbReference>
<dbReference type="EMBL" id="RSEB01000001">
    <property type="protein sequence ID" value="RRS01597.1"/>
    <property type="molecule type" value="Genomic_DNA"/>
</dbReference>
<feature type="transmembrane region" description="Helical" evidence="1">
    <location>
        <begin position="79"/>
        <end position="99"/>
    </location>
</feature>
<evidence type="ECO:0000313" key="2">
    <source>
        <dbReference type="EMBL" id="RRS01597.1"/>
    </source>
</evidence>